<dbReference type="RefSeq" id="WP_156230664.1">
    <property type="nucleotide sequence ID" value="NZ_CP046455.1"/>
</dbReference>
<dbReference type="KEGG" id="cok:COCCU_05990"/>
<name>A0A6B8VNM5_9CORY</name>
<sequence length="315" mass="33920">MIGIYAHHAGSGHLHRCRAIQAELTELAEPSVIFSSAGGADIHLPMDVGETAASPSVNGTLHWAPTGVPGHTARLSVIAEWINRVQPRAFFVDVSVEVAVFVRLLGIPVATLAMPGVRDDPPHQLGYAQAAAIIAAWPEWVPVPEHLGTHAERLHAVGGISRLLPRAEIPRENRVIVLQGKGGDNWEERHWAQIAERTPHLDWEILGGANRVADPMPKLRGASVVIAAAGQNSIADIAAAGTPAIILPQPRPFAEQEATARTLADAGLALVPENHPALDEWPELIEKARHSTPQWQRWQTQGAAHRAAKILQEIS</sequence>
<evidence type="ECO:0000313" key="3">
    <source>
        <dbReference type="Proteomes" id="UP000424462"/>
    </source>
</evidence>
<dbReference type="Proteomes" id="UP000424462">
    <property type="component" value="Chromosome"/>
</dbReference>
<dbReference type="Gene3D" id="3.40.50.2000">
    <property type="entry name" value="Glycogen Phosphorylase B"/>
    <property type="match status" value="1"/>
</dbReference>
<reference evidence="2 3" key="1">
    <citation type="submission" date="2019-11" db="EMBL/GenBank/DDBJ databases">
        <title>Complete genome sequence of Corynebacterium kalinowskii 1959, a novel Corynebacterium species isolated from soil of a small paddock in Vilsendorf, Germany.</title>
        <authorList>
            <person name="Schaffert L."/>
            <person name="Ruwe M."/>
            <person name="Milse J."/>
            <person name="Hanuschka K."/>
            <person name="Ortseifen V."/>
            <person name="Droste J."/>
            <person name="Brandt D."/>
            <person name="Schlueter L."/>
            <person name="Kutter Y."/>
            <person name="Vinke S."/>
            <person name="Viehoefer P."/>
            <person name="Jacob L."/>
            <person name="Luebke N.-C."/>
            <person name="Schulte-Berndt E."/>
            <person name="Hain C."/>
            <person name="Linder M."/>
            <person name="Schmidt P."/>
            <person name="Wollenschlaeger L."/>
            <person name="Luttermann T."/>
            <person name="Thieme E."/>
            <person name="Hassa J."/>
            <person name="Haak M."/>
            <person name="Wittchen M."/>
            <person name="Mentz A."/>
            <person name="Persicke M."/>
            <person name="Busche T."/>
            <person name="Ruckert C."/>
        </authorList>
    </citation>
    <scope>NUCLEOTIDE SEQUENCE [LARGE SCALE GENOMIC DNA]</scope>
    <source>
        <strain evidence="2 3">2039</strain>
    </source>
</reference>
<dbReference type="GO" id="GO:0016758">
    <property type="term" value="F:hexosyltransferase activity"/>
    <property type="evidence" value="ECO:0007669"/>
    <property type="project" value="InterPro"/>
</dbReference>
<dbReference type="Pfam" id="PF04101">
    <property type="entry name" value="Glyco_tran_28_C"/>
    <property type="match status" value="1"/>
</dbReference>
<gene>
    <name evidence="2" type="ORF">COCCU_05990</name>
</gene>
<proteinExistence type="predicted"/>
<organism evidence="2 3">
    <name type="scientific">Corynebacterium occultum</name>
    <dbReference type="NCBI Taxonomy" id="2675219"/>
    <lineage>
        <taxon>Bacteria</taxon>
        <taxon>Bacillati</taxon>
        <taxon>Actinomycetota</taxon>
        <taxon>Actinomycetes</taxon>
        <taxon>Mycobacteriales</taxon>
        <taxon>Corynebacteriaceae</taxon>
        <taxon>Corynebacterium</taxon>
    </lineage>
</organism>
<dbReference type="SUPFAM" id="SSF53756">
    <property type="entry name" value="UDP-Glycosyltransferase/glycogen phosphorylase"/>
    <property type="match status" value="1"/>
</dbReference>
<dbReference type="InterPro" id="IPR007235">
    <property type="entry name" value="Glyco_trans_28_C"/>
</dbReference>
<accession>A0A6B8VNM5</accession>
<dbReference type="AlphaFoldDB" id="A0A6B8VNM5"/>
<evidence type="ECO:0000259" key="1">
    <source>
        <dbReference type="Pfam" id="PF04101"/>
    </source>
</evidence>
<protein>
    <submittedName>
        <fullName evidence="2">Undecaprenyldiphospho-muramoylpentapeptide beta-N-acetylglucosaminyltransferase</fullName>
    </submittedName>
</protein>
<keyword evidence="3" id="KW-1185">Reference proteome</keyword>
<keyword evidence="2" id="KW-0328">Glycosyltransferase</keyword>
<evidence type="ECO:0000313" key="2">
    <source>
        <dbReference type="EMBL" id="QGU07142.1"/>
    </source>
</evidence>
<feature type="domain" description="Glycosyl transferase family 28 C-terminal" evidence="1">
    <location>
        <begin position="219"/>
        <end position="310"/>
    </location>
</feature>
<keyword evidence="2" id="KW-0808">Transferase</keyword>
<dbReference type="EMBL" id="CP046455">
    <property type="protein sequence ID" value="QGU07142.1"/>
    <property type="molecule type" value="Genomic_DNA"/>
</dbReference>